<dbReference type="Proteomes" id="UP000095767">
    <property type="component" value="Unassembled WGS sequence"/>
</dbReference>
<keyword evidence="1" id="KW-0560">Oxidoreductase</keyword>
<dbReference type="GO" id="GO:0051287">
    <property type="term" value="F:NAD binding"/>
    <property type="evidence" value="ECO:0007669"/>
    <property type="project" value="InterPro"/>
</dbReference>
<evidence type="ECO:0000256" key="1">
    <source>
        <dbReference type="ARBA" id="ARBA00023002"/>
    </source>
</evidence>
<proteinExistence type="predicted"/>
<dbReference type="Gene3D" id="3.40.50.720">
    <property type="entry name" value="NAD(P)-binding Rossmann-like Domain"/>
    <property type="match status" value="3"/>
</dbReference>
<dbReference type="SUPFAM" id="SSF52283">
    <property type="entry name" value="Formate/glycerate dehydrogenase catalytic domain-like"/>
    <property type="match status" value="1"/>
</dbReference>
<evidence type="ECO:0000313" key="5">
    <source>
        <dbReference type="EMBL" id="OEL21480.1"/>
    </source>
</evidence>
<evidence type="ECO:0000259" key="4">
    <source>
        <dbReference type="Pfam" id="PF02826"/>
    </source>
</evidence>
<gene>
    <name evidence="5" type="ORF">BAE44_0017500</name>
</gene>
<dbReference type="EMBL" id="LWDX02047774">
    <property type="protein sequence ID" value="OEL21480.1"/>
    <property type="molecule type" value="Genomic_DNA"/>
</dbReference>
<evidence type="ECO:0000256" key="2">
    <source>
        <dbReference type="ARBA" id="ARBA00023027"/>
    </source>
</evidence>
<feature type="domain" description="D-isomer specific 2-hydroxyacid dehydrogenase NAD-binding" evidence="4">
    <location>
        <begin position="113"/>
        <end position="167"/>
    </location>
</feature>
<reference evidence="5 6" key="1">
    <citation type="submission" date="2016-09" db="EMBL/GenBank/DDBJ databases">
        <title>The draft genome of Dichanthelium oligosanthes: A C3 panicoid grass species.</title>
        <authorList>
            <person name="Studer A.J."/>
            <person name="Schnable J.C."/>
            <person name="Brutnell T.P."/>
        </authorList>
    </citation>
    <scope>NUCLEOTIDE SEQUENCE [LARGE SCALE GENOMIC DNA]</scope>
    <source>
        <strain evidence="6">cv. Kellogg 1175</strain>
        <tissue evidence="5">Leaf</tissue>
    </source>
</reference>
<dbReference type="GO" id="GO:0005829">
    <property type="term" value="C:cytosol"/>
    <property type="evidence" value="ECO:0007669"/>
    <property type="project" value="TreeGrafter"/>
</dbReference>
<accession>A0A1E5V8I9</accession>
<keyword evidence="6" id="KW-1185">Reference proteome</keyword>
<sequence>LCALLLHPIDAYLEQELERRCSRLHRLCWDTPQDRRDNFLRTHGPSVRALITGGTFGADGECRNRGVRVTNTPGVLTDDMADLAVLPRMPKVDSYVCAGHWKDNGHYALTTRAIGPNGVLVNVGRGAHVDEPELIAALAEGRLGGAGLDVFEDEPDVPEALMELDNLGDGGPGARQPGGACSQEAAADSGCLTPTASSRHTINVVL</sequence>
<dbReference type="InterPro" id="IPR006140">
    <property type="entry name" value="D-isomer_DH_NAD-bd"/>
</dbReference>
<dbReference type="InterPro" id="IPR036291">
    <property type="entry name" value="NAD(P)-bd_dom_sf"/>
</dbReference>
<dbReference type="AlphaFoldDB" id="A0A1E5V8I9"/>
<dbReference type="PANTHER" id="PTHR10996">
    <property type="entry name" value="2-HYDROXYACID DEHYDROGENASE-RELATED"/>
    <property type="match status" value="1"/>
</dbReference>
<feature type="region of interest" description="Disordered" evidence="3">
    <location>
        <begin position="166"/>
        <end position="192"/>
    </location>
</feature>
<dbReference type="Pfam" id="PF02826">
    <property type="entry name" value="2-Hacid_dh_C"/>
    <property type="match status" value="1"/>
</dbReference>
<dbReference type="GO" id="GO:0030267">
    <property type="term" value="F:glyoxylate reductase (NADPH) activity"/>
    <property type="evidence" value="ECO:0007669"/>
    <property type="project" value="TreeGrafter"/>
</dbReference>
<organism evidence="5 6">
    <name type="scientific">Dichanthelium oligosanthes</name>
    <dbReference type="NCBI Taxonomy" id="888268"/>
    <lineage>
        <taxon>Eukaryota</taxon>
        <taxon>Viridiplantae</taxon>
        <taxon>Streptophyta</taxon>
        <taxon>Embryophyta</taxon>
        <taxon>Tracheophyta</taxon>
        <taxon>Spermatophyta</taxon>
        <taxon>Magnoliopsida</taxon>
        <taxon>Liliopsida</taxon>
        <taxon>Poales</taxon>
        <taxon>Poaceae</taxon>
        <taxon>PACMAD clade</taxon>
        <taxon>Panicoideae</taxon>
        <taxon>Panicodae</taxon>
        <taxon>Paniceae</taxon>
        <taxon>Dichantheliinae</taxon>
        <taxon>Dichanthelium</taxon>
    </lineage>
</organism>
<feature type="non-terminal residue" evidence="5">
    <location>
        <position position="1"/>
    </location>
</feature>
<dbReference type="STRING" id="888268.A0A1E5V8I9"/>
<dbReference type="SUPFAM" id="SSF51735">
    <property type="entry name" value="NAD(P)-binding Rossmann-fold domains"/>
    <property type="match status" value="1"/>
</dbReference>
<comment type="caution">
    <text evidence="5">The sequence shown here is derived from an EMBL/GenBank/DDBJ whole genome shotgun (WGS) entry which is preliminary data.</text>
</comment>
<dbReference type="InterPro" id="IPR050223">
    <property type="entry name" value="D-isomer_2-hydroxyacid_DH"/>
</dbReference>
<name>A0A1E5V8I9_9POAL</name>
<keyword evidence="2" id="KW-0520">NAD</keyword>
<protein>
    <recommendedName>
        <fullName evidence="4">D-isomer specific 2-hydroxyacid dehydrogenase NAD-binding domain-containing protein</fullName>
    </recommendedName>
</protein>
<dbReference type="GO" id="GO:0016618">
    <property type="term" value="F:hydroxypyruvate reductase [NAD(P)H] activity"/>
    <property type="evidence" value="ECO:0007669"/>
    <property type="project" value="TreeGrafter"/>
</dbReference>
<evidence type="ECO:0000313" key="6">
    <source>
        <dbReference type="Proteomes" id="UP000095767"/>
    </source>
</evidence>
<dbReference type="OrthoDB" id="663418at2759"/>
<evidence type="ECO:0000256" key="3">
    <source>
        <dbReference type="SAM" id="MobiDB-lite"/>
    </source>
</evidence>
<dbReference type="PANTHER" id="PTHR10996:SF178">
    <property type="entry name" value="2-HYDROXYACID DEHYDROGENASE YGL185C-RELATED"/>
    <property type="match status" value="1"/>
</dbReference>